<dbReference type="HOGENOM" id="CLU_3164113_0_0_5"/>
<accession>F4QTI4</accession>
<protein>
    <submittedName>
        <fullName evidence="1">Uncharacterized protein</fullName>
    </submittedName>
</protein>
<dbReference type="AlphaFoldDB" id="F4QTI4"/>
<proteinExistence type="predicted"/>
<dbReference type="Proteomes" id="UP000006512">
    <property type="component" value="Unassembled WGS sequence"/>
</dbReference>
<gene>
    <name evidence="1" type="ORF">ABI_44810</name>
</gene>
<evidence type="ECO:0000313" key="1">
    <source>
        <dbReference type="EMBL" id="EGF90054.1"/>
    </source>
</evidence>
<name>F4QTI4_9CAUL</name>
<reference evidence="2" key="1">
    <citation type="submission" date="2011-03" db="EMBL/GenBank/DDBJ databases">
        <title>Draft genome sequence of Brevundimonas diminuta.</title>
        <authorList>
            <person name="Brown P.J.B."/>
            <person name="Buechlein A."/>
            <person name="Hemmerich C."/>
            <person name="Brun Y.V."/>
        </authorList>
    </citation>
    <scope>NUCLEOTIDE SEQUENCE [LARGE SCALE GENOMIC DNA]</scope>
    <source>
        <strain evidence="2">C19</strain>
    </source>
</reference>
<organism evidence="1 2">
    <name type="scientific">Asticcacaulis biprosthecium C19</name>
    <dbReference type="NCBI Taxonomy" id="715226"/>
    <lineage>
        <taxon>Bacteria</taxon>
        <taxon>Pseudomonadati</taxon>
        <taxon>Pseudomonadota</taxon>
        <taxon>Alphaproteobacteria</taxon>
        <taxon>Caulobacterales</taxon>
        <taxon>Caulobacteraceae</taxon>
        <taxon>Asticcacaulis</taxon>
    </lineage>
</organism>
<keyword evidence="2" id="KW-1185">Reference proteome</keyword>
<evidence type="ECO:0000313" key="2">
    <source>
        <dbReference type="Proteomes" id="UP000006512"/>
    </source>
</evidence>
<sequence>MWRTLLRTHSHGLLMAFEYMLRCGNFNSLPSVPNGVEAISRKFSATV</sequence>
<dbReference type="EMBL" id="GL883080">
    <property type="protein sequence ID" value="EGF90054.1"/>
    <property type="molecule type" value="Genomic_DNA"/>
</dbReference>